<feature type="transmembrane region" description="Helical" evidence="9">
    <location>
        <begin position="191"/>
        <end position="212"/>
    </location>
</feature>
<dbReference type="PANTHER" id="PTHR11795">
    <property type="entry name" value="BRANCHED-CHAIN AMINO ACID TRANSPORT SYSTEM PERMEASE PROTEIN LIVH"/>
    <property type="match status" value="1"/>
</dbReference>
<evidence type="ECO:0000256" key="8">
    <source>
        <dbReference type="ARBA" id="ARBA00037998"/>
    </source>
</evidence>
<keyword evidence="4 9" id="KW-0812">Transmembrane</keyword>
<keyword evidence="5" id="KW-0029">Amino-acid transport</keyword>
<keyword evidence="2" id="KW-0813">Transport</keyword>
<evidence type="ECO:0000256" key="1">
    <source>
        <dbReference type="ARBA" id="ARBA00004651"/>
    </source>
</evidence>
<dbReference type="Proteomes" id="UP001589867">
    <property type="component" value="Unassembled WGS sequence"/>
</dbReference>
<feature type="transmembrane region" description="Helical" evidence="9">
    <location>
        <begin position="12"/>
        <end position="32"/>
    </location>
</feature>
<evidence type="ECO:0000256" key="5">
    <source>
        <dbReference type="ARBA" id="ARBA00022970"/>
    </source>
</evidence>
<comment type="subcellular location">
    <subcellularLocation>
        <location evidence="1">Cell membrane</location>
        <topology evidence="1">Multi-pass membrane protein</topology>
    </subcellularLocation>
</comment>
<name>A0ABV6M9R2_9ACTN</name>
<comment type="similarity">
    <text evidence="8">Belongs to the binding-protein-dependent transport system permease family. LivHM subfamily.</text>
</comment>
<reference evidence="10 11" key="1">
    <citation type="submission" date="2024-09" db="EMBL/GenBank/DDBJ databases">
        <authorList>
            <person name="Sun Q."/>
            <person name="Mori K."/>
        </authorList>
    </citation>
    <scope>NUCLEOTIDE SEQUENCE [LARGE SCALE GENOMIC DNA]</scope>
    <source>
        <strain evidence="10 11">TBRC 3947</strain>
    </source>
</reference>
<dbReference type="InterPro" id="IPR052157">
    <property type="entry name" value="BCAA_transport_permease"/>
</dbReference>
<evidence type="ECO:0000256" key="9">
    <source>
        <dbReference type="SAM" id="Phobius"/>
    </source>
</evidence>
<gene>
    <name evidence="10" type="ORF">ACFFIA_27840</name>
</gene>
<comment type="caution">
    <text evidence="10">The sequence shown here is derived from an EMBL/GenBank/DDBJ whole genome shotgun (WGS) entry which is preliminary data.</text>
</comment>
<evidence type="ECO:0000313" key="11">
    <source>
        <dbReference type="Proteomes" id="UP001589867"/>
    </source>
</evidence>
<organism evidence="10 11">
    <name type="scientific">Phytohabitans kaempferiae</name>
    <dbReference type="NCBI Taxonomy" id="1620943"/>
    <lineage>
        <taxon>Bacteria</taxon>
        <taxon>Bacillati</taxon>
        <taxon>Actinomycetota</taxon>
        <taxon>Actinomycetes</taxon>
        <taxon>Micromonosporales</taxon>
        <taxon>Micromonosporaceae</taxon>
    </lineage>
</organism>
<evidence type="ECO:0000256" key="3">
    <source>
        <dbReference type="ARBA" id="ARBA00022475"/>
    </source>
</evidence>
<dbReference type="PANTHER" id="PTHR11795:SF442">
    <property type="entry name" value="ABC TRANSPORTER ATP-BINDING PROTEIN"/>
    <property type="match status" value="1"/>
</dbReference>
<keyword evidence="7 9" id="KW-0472">Membrane</keyword>
<evidence type="ECO:0000256" key="7">
    <source>
        <dbReference type="ARBA" id="ARBA00023136"/>
    </source>
</evidence>
<keyword evidence="11" id="KW-1185">Reference proteome</keyword>
<feature type="transmembrane region" description="Helical" evidence="9">
    <location>
        <begin position="64"/>
        <end position="86"/>
    </location>
</feature>
<protein>
    <submittedName>
        <fullName evidence="10">Branched-chain amino acid ABC transporter permease</fullName>
    </submittedName>
</protein>
<feature type="transmembrane region" description="Helical" evidence="9">
    <location>
        <begin position="137"/>
        <end position="163"/>
    </location>
</feature>
<dbReference type="EMBL" id="JBHLUH010000060">
    <property type="protein sequence ID" value="MFC0531462.1"/>
    <property type="molecule type" value="Genomic_DNA"/>
</dbReference>
<proteinExistence type="inferred from homology"/>
<accession>A0ABV6M9R2</accession>
<keyword evidence="3" id="KW-1003">Cell membrane</keyword>
<dbReference type="InterPro" id="IPR001851">
    <property type="entry name" value="ABC_transp_permease"/>
</dbReference>
<evidence type="ECO:0000313" key="10">
    <source>
        <dbReference type="EMBL" id="MFC0531462.1"/>
    </source>
</evidence>
<feature type="transmembrane region" description="Helical" evidence="9">
    <location>
        <begin position="224"/>
        <end position="251"/>
    </location>
</feature>
<sequence length="296" mass="30119">MSQLLSVLLSGVAYGVPLFLVASGLTLIYGVIRVLNFAHGAFFVLGALLTAGLLGGTAPSLPAFVLAVLLGGALAGAVGLVTEMSVVRRLYRAEHMTMLLGTYAVLLALEGASEVVWGTDSRSQRQPELLAGDVRVAGAAITVYDLVLVAVGIVVAVGLWLLINRTRPGRAVRAIAQDATMAQAIGINAKTVLLLVFGFGSMLAGIAGALMAPNVAISPSLGNAFILQCFAVVIVGGLGSVEGSLIAAVLAGVAETAAVAYAPALTGFTFYILVAVVLVLRPQGLLGNARLGRAQT</sequence>
<dbReference type="CDD" id="cd06582">
    <property type="entry name" value="TM_PBP1_LivH_like"/>
    <property type="match status" value="1"/>
</dbReference>
<dbReference type="Pfam" id="PF02653">
    <property type="entry name" value="BPD_transp_2"/>
    <property type="match status" value="1"/>
</dbReference>
<keyword evidence="6 9" id="KW-1133">Transmembrane helix</keyword>
<evidence type="ECO:0000256" key="4">
    <source>
        <dbReference type="ARBA" id="ARBA00022692"/>
    </source>
</evidence>
<dbReference type="RefSeq" id="WP_377255921.1">
    <property type="nucleotide sequence ID" value="NZ_JBHLUH010000060.1"/>
</dbReference>
<feature type="transmembrane region" description="Helical" evidence="9">
    <location>
        <begin position="258"/>
        <end position="280"/>
    </location>
</feature>
<evidence type="ECO:0000256" key="6">
    <source>
        <dbReference type="ARBA" id="ARBA00022989"/>
    </source>
</evidence>
<feature type="transmembrane region" description="Helical" evidence="9">
    <location>
        <begin position="98"/>
        <end position="117"/>
    </location>
</feature>
<evidence type="ECO:0000256" key="2">
    <source>
        <dbReference type="ARBA" id="ARBA00022448"/>
    </source>
</evidence>
<feature type="transmembrane region" description="Helical" evidence="9">
    <location>
        <begin position="39"/>
        <end position="58"/>
    </location>
</feature>